<sequence length="423" mass="48527">MNIEFENNFKYEVKYLSLGENAYREVLQSSPTVNERLSILQSDPKNVEARQQMLRAVLRLDYVLTEKDQNNDQRSYDLQLVEEVKQIALDMVQTLPAEKQADALKFINNLGESPWLFFHLDRTGKSIVDFFENTKQVIKGENVLLTTRQINLMEFVGRTHDIGKLLGSLNAQIDPDHEIIYREIIGKHLEGKTFITHNGRKIVFEAEDVRFIIGVVGLHEDIWREEDFAHQAESLKKENNPQDIEVAIARGRTILHFVDIFGDAVRFQDGAMRIVDKDAFQARFVDLFRRHIKLPIICTKTKIITVDGKDNQVLFFVEWFLGKVFRPQWGEHGVAGLTWTFGILRDEWGINIGSGLIPAVQDGVIQVLEEAEAAIIGVKKNYPGYRYQEGINPQDLQEELSSKLEQIKNSISAIKAPLRPRSP</sequence>
<evidence type="ECO:0000313" key="2">
    <source>
        <dbReference type="Proteomes" id="UP000230796"/>
    </source>
</evidence>
<proteinExistence type="predicted"/>
<evidence type="ECO:0000313" key="1">
    <source>
        <dbReference type="EMBL" id="PIR98863.1"/>
    </source>
</evidence>
<dbReference type="EMBL" id="PFAF01000050">
    <property type="protein sequence ID" value="PIR98863.1"/>
    <property type="molecule type" value="Genomic_DNA"/>
</dbReference>
<comment type="caution">
    <text evidence="1">The sequence shown here is derived from an EMBL/GenBank/DDBJ whole genome shotgun (WGS) entry which is preliminary data.</text>
</comment>
<name>A0A2H0VIF6_9BACT</name>
<organism evidence="1 2">
    <name type="scientific">Candidatus Collierbacteria bacterium CG10_big_fil_rev_8_21_14_0_10_44_9</name>
    <dbReference type="NCBI Taxonomy" id="1974535"/>
    <lineage>
        <taxon>Bacteria</taxon>
        <taxon>Candidatus Collieribacteriota</taxon>
    </lineage>
</organism>
<dbReference type="Proteomes" id="UP000230796">
    <property type="component" value="Unassembled WGS sequence"/>
</dbReference>
<dbReference type="AlphaFoldDB" id="A0A2H0VIF6"/>
<reference evidence="2" key="1">
    <citation type="submission" date="2017-09" db="EMBL/GenBank/DDBJ databases">
        <title>Depth-based differentiation of microbial function through sediment-hosted aquifers and enrichment of novel symbionts in the deep terrestrial subsurface.</title>
        <authorList>
            <person name="Probst A.J."/>
            <person name="Ladd B."/>
            <person name="Jarett J.K."/>
            <person name="Geller-Mcgrath D.E."/>
            <person name="Sieber C.M.K."/>
            <person name="Emerson J.B."/>
            <person name="Anantharaman K."/>
            <person name="Thomas B.C."/>
            <person name="Malmstrom R."/>
            <person name="Stieglmeier M."/>
            <person name="Klingl A."/>
            <person name="Woyke T."/>
            <person name="Ryan C.M."/>
            <person name="Banfield J.F."/>
        </authorList>
    </citation>
    <scope>NUCLEOTIDE SEQUENCE [LARGE SCALE GENOMIC DNA]</scope>
</reference>
<gene>
    <name evidence="1" type="ORF">COT87_02520</name>
</gene>
<protein>
    <submittedName>
        <fullName evidence="1">Uncharacterized protein</fullName>
    </submittedName>
</protein>
<accession>A0A2H0VIF6</accession>